<feature type="compositionally biased region" description="Low complexity" evidence="1">
    <location>
        <begin position="680"/>
        <end position="689"/>
    </location>
</feature>
<dbReference type="InterPro" id="IPR008581">
    <property type="entry name" value="DUF863_pln"/>
</dbReference>
<feature type="compositionally biased region" description="Polar residues" evidence="1">
    <location>
        <begin position="634"/>
        <end position="643"/>
    </location>
</feature>
<keyword evidence="3" id="KW-1185">Reference proteome</keyword>
<dbReference type="Pfam" id="PF05904">
    <property type="entry name" value="DUF863"/>
    <property type="match status" value="1"/>
</dbReference>
<feature type="region of interest" description="Disordered" evidence="1">
    <location>
        <begin position="1024"/>
        <end position="1044"/>
    </location>
</feature>
<dbReference type="EMBL" id="JAUIZM010000010">
    <property type="protein sequence ID" value="KAK1362040.1"/>
    <property type="molecule type" value="Genomic_DNA"/>
</dbReference>
<feature type="region of interest" description="Disordered" evidence="1">
    <location>
        <begin position="620"/>
        <end position="643"/>
    </location>
</feature>
<dbReference type="PANTHER" id="PTHR33167:SF4">
    <property type="entry name" value="TRANSCRIPTION FACTOR, PUTATIVE (DUF863)-RELATED"/>
    <property type="match status" value="1"/>
</dbReference>
<name>A0AAD8M4R6_9APIA</name>
<comment type="caution">
    <text evidence="2">The sequence shown here is derived from an EMBL/GenBank/DDBJ whole genome shotgun (WGS) entry which is preliminary data.</text>
</comment>
<feature type="region of interest" description="Disordered" evidence="1">
    <location>
        <begin position="680"/>
        <end position="700"/>
    </location>
</feature>
<dbReference type="AlphaFoldDB" id="A0AAD8M4R6"/>
<evidence type="ECO:0000313" key="3">
    <source>
        <dbReference type="Proteomes" id="UP001237642"/>
    </source>
</evidence>
<feature type="region of interest" description="Disordered" evidence="1">
    <location>
        <begin position="457"/>
        <end position="491"/>
    </location>
</feature>
<dbReference type="PANTHER" id="PTHR33167">
    <property type="entry name" value="TRANSCRIPTION FACTOR, PUTATIVE (DUF863)-RELATED"/>
    <property type="match status" value="1"/>
</dbReference>
<reference evidence="2" key="2">
    <citation type="submission" date="2023-05" db="EMBL/GenBank/DDBJ databases">
        <authorList>
            <person name="Schelkunov M.I."/>
        </authorList>
    </citation>
    <scope>NUCLEOTIDE SEQUENCE</scope>
    <source>
        <strain evidence="2">Hsosn_3</strain>
        <tissue evidence="2">Leaf</tissue>
    </source>
</reference>
<accession>A0AAD8M4R6</accession>
<gene>
    <name evidence="2" type="ORF">POM88_046514</name>
</gene>
<reference evidence="2" key="1">
    <citation type="submission" date="2023-02" db="EMBL/GenBank/DDBJ databases">
        <title>Genome of toxic invasive species Heracleum sosnowskyi carries increased number of genes despite the absence of recent whole-genome duplications.</title>
        <authorList>
            <person name="Schelkunov M."/>
            <person name="Shtratnikova V."/>
            <person name="Makarenko M."/>
            <person name="Klepikova A."/>
            <person name="Omelchenko D."/>
            <person name="Novikova G."/>
            <person name="Obukhova E."/>
            <person name="Bogdanov V."/>
            <person name="Penin A."/>
            <person name="Logacheva M."/>
        </authorList>
    </citation>
    <scope>NUCLEOTIDE SEQUENCE</scope>
    <source>
        <strain evidence="2">Hsosn_3</strain>
        <tissue evidence="2">Leaf</tissue>
    </source>
</reference>
<evidence type="ECO:0000313" key="2">
    <source>
        <dbReference type="EMBL" id="KAK1362040.1"/>
    </source>
</evidence>
<evidence type="ECO:0000256" key="1">
    <source>
        <dbReference type="SAM" id="MobiDB-lite"/>
    </source>
</evidence>
<sequence length="1044" mass="116698">MGTKVHCKSHTPGYYSIRDMNGDSSSSIWSPFHGDKNLLNGQYFNGFIQRRVRDEYPEYEKDVLKQKMIEHEMVFKNQVCELHRVYRVQREMMEEAKRRELYHHHRSIDTSLSSSILPSQMPSDEVRARQTPSFPLGNPSCIRPPILGSEVSDSPSSCTKGHNSEADLVPCRNRCDQNELAFLDSRPSRVKKQLFDNQIPADKYIVTEKEQFQDIEMSNTIIYPTSGNHRLLQGNSIKKYSGGGKTNDLRDTSSNLRPKIPMLADLNEPIQVEDYDSPKIVSFPGRSACNKEIRDLDSPAKPMPQFVDLSQDFLQNSQCGSSNGYFSNISETNKGNRKGPSYMYEAGDRETDANCIPKFHHSEQLPAPSQQILFMPGKPNGHHGILLTDYAKEEPWTERSRYEFPNRSCGHSNYNLSESILTSHISKPYQWHNSSNVANSLSHSVTSWGKPKSSLTEKVTSLHSMPSETSSRDVNGSSRLNPSFGSKNPTQNGFCQGSSLVSKEISTKLPSFGYNNLKCNEIDVVASKNLTHHGFKNVVMDLDVMESKSVKDLDLNVVLPIDSSNDESLPRSNDILDGKRKFEKHYPDLPWLRGKPVHNDVSTITREDFESSLLQASYNPLLKDERVQDPNPPSTRNLSAASSSCHVRVNGESAPAAINNGKLLGFPIFGNFCTSKNNASSTSASVQSSRNGVSTKTEGNHRGFDMNVACDLMDDEFDKQIVGEAILSEKGDDTKFNNFRNIDLNSCVSEDEDILDSSLASTSGKGKLVFKIDLEAPALLNTAEALCPVEEQKHEVSPQSQLNKTDQQEDQVVRIAAEAIVAISSYSQGPHIESTNLECSELPDSLTWFADVIYSSAEELGCKDYEGRNGREIETPRELDDYEAMTLQLTETREEDYMPEPFIPEISNLEEVGVTSVPSRTRKGPARRGRMRKDFQRDVLPGLVSLSRHEVTEDLQTFGGLMRATGHQWNGGTTRRNGTRGRRRCIIEPSPAMVVAPVCNPLVPDFKSIEVRVEDLSLGGWGKTTRRPRRQRSAAANNLAVAMT</sequence>
<organism evidence="2 3">
    <name type="scientific">Heracleum sosnowskyi</name>
    <dbReference type="NCBI Taxonomy" id="360622"/>
    <lineage>
        <taxon>Eukaryota</taxon>
        <taxon>Viridiplantae</taxon>
        <taxon>Streptophyta</taxon>
        <taxon>Embryophyta</taxon>
        <taxon>Tracheophyta</taxon>
        <taxon>Spermatophyta</taxon>
        <taxon>Magnoliopsida</taxon>
        <taxon>eudicotyledons</taxon>
        <taxon>Gunneridae</taxon>
        <taxon>Pentapetalae</taxon>
        <taxon>asterids</taxon>
        <taxon>campanulids</taxon>
        <taxon>Apiales</taxon>
        <taxon>Apiaceae</taxon>
        <taxon>Apioideae</taxon>
        <taxon>apioid superclade</taxon>
        <taxon>Tordylieae</taxon>
        <taxon>Tordyliinae</taxon>
        <taxon>Heracleum</taxon>
    </lineage>
</organism>
<protein>
    <submittedName>
        <fullName evidence="2">Uncharacterized protein</fullName>
    </submittedName>
</protein>
<proteinExistence type="predicted"/>
<dbReference type="Proteomes" id="UP001237642">
    <property type="component" value="Unassembled WGS sequence"/>
</dbReference>